<comment type="caution">
    <text evidence="3">The sequence shown here is derived from an EMBL/GenBank/DDBJ whole genome shotgun (WGS) entry which is preliminary data.</text>
</comment>
<dbReference type="Proteomes" id="UP001230005">
    <property type="component" value="Unassembled WGS sequence"/>
</dbReference>
<dbReference type="PANTHER" id="PTHR19353:SF19">
    <property type="entry name" value="DELTA(5) FATTY ACID DESATURASE C-RELATED"/>
    <property type="match status" value="1"/>
</dbReference>
<sequence>MKDLHTFGWYAARVSKHLPKEAFNPVPARLLGGLAYLIVVISGFLAIGLFNLPLIVNLGISVIIGMSFAGMGFLGHEILHGTVVRTPWLRDLLGAIAFWPLTTGPQLWRKWHNMTHHVHTQDDEKDPDSWPTLDKISKMKMFRWVYNLPLFVRSTCAFASLAIQFTAHSLKCFGLYIREFQPKKQPKVWLQAILPWATWIGLIFVLGFNNWIFAYLLPLLIANFIVMAYISTNHRLNPLTSVNDPLANSLTVTVPKWVDVLHFNFSYHTEHHLFPAMSSKYYPLVKEHIKEMWPERYHEMPMTKALAALWKTPRLYFNNSELVDPHGNRSIGSLGNGLNPDEIKFKDFNVDVNNLSSLENTFEEIQPKKRTN</sequence>
<dbReference type="PANTHER" id="PTHR19353">
    <property type="entry name" value="FATTY ACID DESATURASE 2"/>
    <property type="match status" value="1"/>
</dbReference>
<evidence type="ECO:0000313" key="3">
    <source>
        <dbReference type="EMBL" id="MDQ0254024.1"/>
    </source>
</evidence>
<feature type="transmembrane region" description="Helical" evidence="1">
    <location>
        <begin position="30"/>
        <end position="49"/>
    </location>
</feature>
<keyword evidence="1" id="KW-0472">Membrane</keyword>
<evidence type="ECO:0000313" key="4">
    <source>
        <dbReference type="Proteomes" id="UP001230005"/>
    </source>
</evidence>
<accession>A0ABT9ZS10</accession>
<dbReference type="RefSeq" id="WP_307323386.1">
    <property type="nucleotide sequence ID" value="NZ_JAUSUG010000004.1"/>
</dbReference>
<dbReference type="Pfam" id="PF00487">
    <property type="entry name" value="FA_desaturase"/>
    <property type="match status" value="1"/>
</dbReference>
<feature type="transmembrane region" description="Helical" evidence="1">
    <location>
        <begin position="144"/>
        <end position="167"/>
    </location>
</feature>
<name>A0ABT9ZS10_9BACI</name>
<keyword evidence="4" id="KW-1185">Reference proteome</keyword>
<dbReference type="InterPro" id="IPR005804">
    <property type="entry name" value="FA_desaturase_dom"/>
</dbReference>
<protein>
    <submittedName>
        <fullName evidence="3">Fatty acid desaturase</fullName>
    </submittedName>
</protein>
<feature type="transmembrane region" description="Helical" evidence="1">
    <location>
        <begin position="88"/>
        <end position="108"/>
    </location>
</feature>
<dbReference type="EMBL" id="JAUSUG010000004">
    <property type="protein sequence ID" value="MDQ0254024.1"/>
    <property type="molecule type" value="Genomic_DNA"/>
</dbReference>
<feature type="domain" description="Fatty acid desaturase" evidence="2">
    <location>
        <begin position="57"/>
        <end position="300"/>
    </location>
</feature>
<proteinExistence type="predicted"/>
<keyword evidence="1" id="KW-1133">Transmembrane helix</keyword>
<organism evidence="3 4">
    <name type="scientific">Evansella vedderi</name>
    <dbReference type="NCBI Taxonomy" id="38282"/>
    <lineage>
        <taxon>Bacteria</taxon>
        <taxon>Bacillati</taxon>
        <taxon>Bacillota</taxon>
        <taxon>Bacilli</taxon>
        <taxon>Bacillales</taxon>
        <taxon>Bacillaceae</taxon>
        <taxon>Evansella</taxon>
    </lineage>
</organism>
<evidence type="ECO:0000256" key="1">
    <source>
        <dbReference type="SAM" id="Phobius"/>
    </source>
</evidence>
<feature type="transmembrane region" description="Helical" evidence="1">
    <location>
        <begin position="212"/>
        <end position="230"/>
    </location>
</feature>
<dbReference type="InterPro" id="IPR012171">
    <property type="entry name" value="Fatty_acid_desaturase"/>
</dbReference>
<reference evidence="3 4" key="1">
    <citation type="submission" date="2023-07" db="EMBL/GenBank/DDBJ databases">
        <title>Genomic Encyclopedia of Type Strains, Phase IV (KMG-IV): sequencing the most valuable type-strain genomes for metagenomic binning, comparative biology and taxonomic classification.</title>
        <authorList>
            <person name="Goeker M."/>
        </authorList>
    </citation>
    <scope>NUCLEOTIDE SEQUENCE [LARGE SCALE GENOMIC DNA]</scope>
    <source>
        <strain evidence="3 4">DSM 9768</strain>
    </source>
</reference>
<gene>
    <name evidence="3" type="ORF">J2S74_001397</name>
</gene>
<feature type="transmembrane region" description="Helical" evidence="1">
    <location>
        <begin position="55"/>
        <end position="76"/>
    </location>
</feature>
<evidence type="ECO:0000259" key="2">
    <source>
        <dbReference type="Pfam" id="PF00487"/>
    </source>
</evidence>
<dbReference type="CDD" id="cd03506">
    <property type="entry name" value="Delta6-FADS-like"/>
    <property type="match status" value="1"/>
</dbReference>
<keyword evidence="1" id="KW-0812">Transmembrane</keyword>
<feature type="transmembrane region" description="Helical" evidence="1">
    <location>
        <begin position="188"/>
        <end position="206"/>
    </location>
</feature>